<keyword evidence="6" id="KW-1185">Reference proteome</keyword>
<dbReference type="GO" id="GO:0015833">
    <property type="term" value="P:peptide transport"/>
    <property type="evidence" value="ECO:0007669"/>
    <property type="project" value="TreeGrafter"/>
</dbReference>
<organism evidence="5 6">
    <name type="scientific">Tistlia consotensis USBA 355</name>
    <dbReference type="NCBI Taxonomy" id="560819"/>
    <lineage>
        <taxon>Bacteria</taxon>
        <taxon>Pseudomonadati</taxon>
        <taxon>Pseudomonadota</taxon>
        <taxon>Alphaproteobacteria</taxon>
        <taxon>Rhodospirillales</taxon>
        <taxon>Rhodovibrionaceae</taxon>
        <taxon>Tistlia</taxon>
    </lineage>
</organism>
<feature type="domain" description="Solute-binding protein family 5" evidence="4">
    <location>
        <begin position="75"/>
        <end position="421"/>
    </location>
</feature>
<name>A0A1Y6C9U1_9PROT</name>
<dbReference type="SUPFAM" id="SSF53850">
    <property type="entry name" value="Periplasmic binding protein-like II"/>
    <property type="match status" value="1"/>
</dbReference>
<dbReference type="InterPro" id="IPR000914">
    <property type="entry name" value="SBP_5_dom"/>
</dbReference>
<dbReference type="InterPro" id="IPR039424">
    <property type="entry name" value="SBP_5"/>
</dbReference>
<evidence type="ECO:0000256" key="2">
    <source>
        <dbReference type="ARBA" id="ARBA00005695"/>
    </source>
</evidence>
<evidence type="ECO:0000313" key="5">
    <source>
        <dbReference type="EMBL" id="SMF52144.1"/>
    </source>
</evidence>
<gene>
    <name evidence="5" type="ORF">SAMN05428998_11896</name>
</gene>
<evidence type="ECO:0000313" key="6">
    <source>
        <dbReference type="Proteomes" id="UP000192917"/>
    </source>
</evidence>
<proteinExistence type="inferred from homology"/>
<dbReference type="Gene3D" id="3.40.190.10">
    <property type="entry name" value="Periplasmic binding protein-like II"/>
    <property type="match status" value="1"/>
</dbReference>
<dbReference type="EMBL" id="FWZX01000018">
    <property type="protein sequence ID" value="SMF52144.1"/>
    <property type="molecule type" value="Genomic_DNA"/>
</dbReference>
<dbReference type="GO" id="GO:0043190">
    <property type="term" value="C:ATP-binding cassette (ABC) transporter complex"/>
    <property type="evidence" value="ECO:0007669"/>
    <property type="project" value="InterPro"/>
</dbReference>
<dbReference type="PIRSF" id="PIRSF002741">
    <property type="entry name" value="MppA"/>
    <property type="match status" value="1"/>
</dbReference>
<dbReference type="GO" id="GO:0030288">
    <property type="term" value="C:outer membrane-bounded periplasmic space"/>
    <property type="evidence" value="ECO:0007669"/>
    <property type="project" value="UniProtKB-ARBA"/>
</dbReference>
<feature type="signal peptide" evidence="3">
    <location>
        <begin position="1"/>
        <end position="27"/>
    </location>
</feature>
<dbReference type="GO" id="GO:1904680">
    <property type="term" value="F:peptide transmembrane transporter activity"/>
    <property type="evidence" value="ECO:0007669"/>
    <property type="project" value="TreeGrafter"/>
</dbReference>
<protein>
    <submittedName>
        <fullName evidence="5">Peptide/nickel transport system substrate-binding protein</fullName>
    </submittedName>
</protein>
<evidence type="ECO:0000256" key="3">
    <source>
        <dbReference type="SAM" id="SignalP"/>
    </source>
</evidence>
<dbReference type="Proteomes" id="UP000192917">
    <property type="component" value="Unassembled WGS sequence"/>
</dbReference>
<keyword evidence="3" id="KW-0732">Signal</keyword>
<comment type="similarity">
    <text evidence="2">Belongs to the bacterial solute-binding protein 5 family.</text>
</comment>
<dbReference type="Pfam" id="PF00496">
    <property type="entry name" value="SBP_bac_5"/>
    <property type="match status" value="1"/>
</dbReference>
<dbReference type="Gene3D" id="3.10.105.10">
    <property type="entry name" value="Dipeptide-binding Protein, Domain 3"/>
    <property type="match status" value="1"/>
</dbReference>
<dbReference type="RefSeq" id="WP_159460272.1">
    <property type="nucleotide sequence ID" value="NZ_FWZX01000018.1"/>
</dbReference>
<sequence length="507" mass="55589">MNQRIRGSILAAALGLGLGTGTMAASAAPAGTFRYAEEVKLVTLDPQQHSGGGISYLRPVYETLFTRSPNGSDAPLLATGYEIDGLSVKLTLRQGVKFSNGEPFDAAAVAANINRGVKLGILEGLKPVAEAVATGDHEVTIKLKRPDPSIIDDLTAESGMMIAPKAMQDPALDRNPVGTGPYVYDREQSREGEVRVYRPNPTYWDAKEQGLARVEIWELPDDTARLNALKTGQVDAGVWLSNPQAAIIDRTPGLKLVRNTGGYNYHLIILDRQGTKVPAFADQRVRQAMNYAIDRAAFSKAVQFGLSVPAYQPYAKGNWAYDPSLEGRYRYDPGKARELLKEAGYPNGFTFTMPSIPIFQSRLEAVAGFLKDVGITMTIKPVEPGTLARRSRTTDFPATNLVWNTMDDPKFLIDRYVSPDGVYNPYKVPPGGDLMTLGEQGLQSADPEKRAPVYRKMAEELDDQSFLIFITSTPLLFGVTDQVADNPTVHFRPGEDTIFLRGLRMDR</sequence>
<comment type="subcellular location">
    <subcellularLocation>
        <location evidence="1">Periplasm</location>
    </subcellularLocation>
</comment>
<dbReference type="InterPro" id="IPR030678">
    <property type="entry name" value="Peptide/Ni-bd"/>
</dbReference>
<evidence type="ECO:0000256" key="1">
    <source>
        <dbReference type="ARBA" id="ARBA00004418"/>
    </source>
</evidence>
<reference evidence="5 6" key="1">
    <citation type="submission" date="2017-04" db="EMBL/GenBank/DDBJ databases">
        <authorList>
            <person name="Afonso C.L."/>
            <person name="Miller P.J."/>
            <person name="Scott M.A."/>
            <person name="Spackman E."/>
            <person name="Goraichik I."/>
            <person name="Dimitrov K.M."/>
            <person name="Suarez D.L."/>
            <person name="Swayne D.E."/>
        </authorList>
    </citation>
    <scope>NUCLEOTIDE SEQUENCE [LARGE SCALE GENOMIC DNA]</scope>
    <source>
        <strain evidence="5 6">USBA 355</strain>
    </source>
</reference>
<accession>A0A1Y6C9U1</accession>
<dbReference type="PANTHER" id="PTHR30290">
    <property type="entry name" value="PERIPLASMIC BINDING COMPONENT OF ABC TRANSPORTER"/>
    <property type="match status" value="1"/>
</dbReference>
<dbReference type="AlphaFoldDB" id="A0A1Y6C9U1"/>
<feature type="chain" id="PRO_5013096920" evidence="3">
    <location>
        <begin position="28"/>
        <end position="507"/>
    </location>
</feature>
<evidence type="ECO:0000259" key="4">
    <source>
        <dbReference type="Pfam" id="PF00496"/>
    </source>
</evidence>
<dbReference type="STRING" id="560819.SAMN05428998_11896"/>